<evidence type="ECO:0000256" key="2">
    <source>
        <dbReference type="SAM" id="MobiDB-lite"/>
    </source>
</evidence>
<feature type="coiled-coil region" evidence="1">
    <location>
        <begin position="137"/>
        <end position="177"/>
    </location>
</feature>
<dbReference type="Proteomes" id="UP000694892">
    <property type="component" value="Unassembled WGS sequence"/>
</dbReference>
<dbReference type="EMBL" id="KV467424">
    <property type="protein sequence ID" value="OCT56126.1"/>
    <property type="molecule type" value="Genomic_DNA"/>
</dbReference>
<sequence>MERGIVTLNAGRVEFLGASASSFSTRERQAADVFSEVGYEDIFPFSNTDDTTDLCRRLEKNMIKEMRLWWDISTLEYYLKVGRIPRGLRIRKFPAFSDISRDFVEAWNNTLSACSSKLMELIIGFHTKKHSLIQSDIKEVQLELLKYEAKVDTAELLNEIKQRVNKCETEVKRTKREKFLRDKRDYELNRVYDWNIKSSFSSYRSKSFVRKHKGAPTQEKKLRFRNDDEYLSEGAVSSSSFLYTEGELSMSDSEEDNRHIDRRDHGRIPIDRDRVKTRSEPGLIDPRGLEPHKKKSQPGPSDLR</sequence>
<feature type="compositionally biased region" description="Basic and acidic residues" evidence="2">
    <location>
        <begin position="256"/>
        <end position="279"/>
    </location>
</feature>
<keyword evidence="1" id="KW-0175">Coiled coil</keyword>
<reference evidence="3" key="1">
    <citation type="submission" date="2016-05" db="EMBL/GenBank/DDBJ databases">
        <title>WGS assembly of Xenopus laevis.</title>
        <authorList>
            <person name="Session A."/>
            <person name="Uno Y."/>
            <person name="Kwon T."/>
            <person name="Chapman J."/>
            <person name="Toyoda A."/>
            <person name="Takahashi S."/>
            <person name="Fukui A."/>
            <person name="Hikosaka A."/>
            <person name="Putnam N."/>
            <person name="Stites J."/>
            <person name="Van Heeringen S."/>
            <person name="Quigley I."/>
            <person name="Heinz S."/>
            <person name="Hellsten U."/>
            <person name="Lyons J."/>
            <person name="Suzuki A."/>
            <person name="Kondo M."/>
            <person name="Ogino H."/>
            <person name="Ochi H."/>
            <person name="Bogdanovic O."/>
            <person name="Lister R."/>
            <person name="Georgiou G."/>
            <person name="Paranjpe S."/>
            <person name="Van Kruijsbergen I."/>
            <person name="Mozaffari S."/>
            <person name="Shu S."/>
            <person name="Schmutz J."/>
            <person name="Jenkins J."/>
            <person name="Grimwood J."/>
            <person name="Carlson J."/>
            <person name="Mitros T."/>
            <person name="Simakov O."/>
            <person name="Heald R."/>
            <person name="Miller K."/>
            <person name="Haudenschild C."/>
            <person name="Kuroki Y."/>
            <person name="Tanaka T."/>
            <person name="Michiue T."/>
            <person name="Watanabe M."/>
            <person name="Kinoshita T."/>
            <person name="Ohta Y."/>
            <person name="Mawaribuchi S."/>
            <person name="Suzuki Y."/>
            <person name="Haramoto Y."/>
            <person name="Yamamoto T."/>
            <person name="Takagi C."/>
            <person name="Kitzman J."/>
            <person name="Shendure J."/>
            <person name="Nakayama T."/>
            <person name="Izutsu Y."/>
            <person name="Robert J."/>
            <person name="Dichmann D."/>
            <person name="Flajnik M."/>
            <person name="Houston D."/>
            <person name="Marcotte E."/>
            <person name="Wallingford J."/>
            <person name="Ito Y."/>
            <person name="Asashima M."/>
            <person name="Ueno N."/>
            <person name="Matsuda Y."/>
            <person name="Jan Veenstra G."/>
            <person name="Fujiyama A."/>
            <person name="Harland R."/>
            <person name="Taira M."/>
            <person name="Rokhsar D.S."/>
        </authorList>
    </citation>
    <scope>NUCLEOTIDE SEQUENCE</scope>
    <source>
        <strain evidence="3">J</strain>
        <tissue evidence="3">Blood</tissue>
    </source>
</reference>
<name>A0A974BQ09_XENLA</name>
<feature type="region of interest" description="Disordered" evidence="2">
    <location>
        <begin position="247"/>
        <end position="304"/>
    </location>
</feature>
<dbReference type="AlphaFoldDB" id="A0A974BQ09"/>
<accession>A0A974BQ09</accession>
<gene>
    <name evidence="3" type="ORF">XELAEV_18001964mg</name>
</gene>
<evidence type="ECO:0000256" key="1">
    <source>
        <dbReference type="SAM" id="Coils"/>
    </source>
</evidence>
<feature type="non-terminal residue" evidence="3">
    <location>
        <position position="304"/>
    </location>
</feature>
<proteinExistence type="predicted"/>
<evidence type="ECO:0000313" key="3">
    <source>
        <dbReference type="EMBL" id="OCT56126.1"/>
    </source>
</evidence>
<organism evidence="3">
    <name type="scientific">Xenopus laevis</name>
    <name type="common">African clawed frog</name>
    <dbReference type="NCBI Taxonomy" id="8355"/>
    <lineage>
        <taxon>Eukaryota</taxon>
        <taxon>Metazoa</taxon>
        <taxon>Chordata</taxon>
        <taxon>Craniata</taxon>
        <taxon>Vertebrata</taxon>
        <taxon>Euteleostomi</taxon>
        <taxon>Amphibia</taxon>
        <taxon>Batrachia</taxon>
        <taxon>Anura</taxon>
        <taxon>Pipoidea</taxon>
        <taxon>Pipidae</taxon>
        <taxon>Xenopodinae</taxon>
        <taxon>Xenopus</taxon>
        <taxon>Xenopus</taxon>
    </lineage>
</organism>
<protein>
    <submittedName>
        <fullName evidence="3">Uncharacterized protein</fullName>
    </submittedName>
</protein>